<evidence type="ECO:0000313" key="4">
    <source>
        <dbReference type="EMBL" id="MEJ8574704.1"/>
    </source>
</evidence>
<dbReference type="GO" id="GO:0000271">
    <property type="term" value="P:polysaccharide biosynthetic process"/>
    <property type="evidence" value="ECO:0007669"/>
    <property type="project" value="TreeGrafter"/>
</dbReference>
<dbReference type="AlphaFoldDB" id="A0AAW9RZ46"/>
<evidence type="ECO:0000256" key="1">
    <source>
        <dbReference type="PIRSR" id="PIRSR000390-1"/>
    </source>
</evidence>
<dbReference type="EMBL" id="JAZHOF010000013">
    <property type="protein sequence ID" value="MEJ8574704.1"/>
    <property type="molecule type" value="Genomic_DNA"/>
</dbReference>
<dbReference type="PANTHER" id="PTHR30244">
    <property type="entry name" value="TRANSAMINASE"/>
    <property type="match status" value="1"/>
</dbReference>
<organism evidence="4 5">
    <name type="scientific">Microbaculum marinum</name>
    <dbReference type="NCBI Taxonomy" id="1764581"/>
    <lineage>
        <taxon>Bacteria</taxon>
        <taxon>Pseudomonadati</taxon>
        <taxon>Pseudomonadota</taxon>
        <taxon>Alphaproteobacteria</taxon>
        <taxon>Hyphomicrobiales</taxon>
        <taxon>Tepidamorphaceae</taxon>
        <taxon>Microbaculum</taxon>
    </lineage>
</organism>
<comment type="similarity">
    <text evidence="3">Belongs to the DegT/DnrJ/EryC1 family.</text>
</comment>
<evidence type="ECO:0000313" key="5">
    <source>
        <dbReference type="Proteomes" id="UP001378188"/>
    </source>
</evidence>
<protein>
    <submittedName>
        <fullName evidence="4">DegT/DnrJ/EryC1/StrS family aminotransferase</fullName>
        <ecNumber evidence="4">2.6.1.-</ecNumber>
    </submittedName>
</protein>
<keyword evidence="4" id="KW-0032">Aminotransferase</keyword>
<comment type="caution">
    <text evidence="4">The sequence shown here is derived from an EMBL/GenBank/DDBJ whole genome shotgun (WGS) entry which is preliminary data.</text>
</comment>
<name>A0AAW9RZ46_9HYPH</name>
<dbReference type="CDD" id="cd00616">
    <property type="entry name" value="AHBA_syn"/>
    <property type="match status" value="1"/>
</dbReference>
<keyword evidence="2 3" id="KW-0663">Pyridoxal phosphate</keyword>
<dbReference type="Pfam" id="PF01041">
    <property type="entry name" value="DegT_DnrJ_EryC1"/>
    <property type="match status" value="1"/>
</dbReference>
<gene>
    <name evidence="4" type="ORF">V3328_24720</name>
</gene>
<keyword evidence="4" id="KW-0808">Transferase</keyword>
<evidence type="ECO:0000256" key="3">
    <source>
        <dbReference type="RuleBase" id="RU004508"/>
    </source>
</evidence>
<sequence length="389" mass="41530">MATAGSLATVVSEQPVTSVGLFDLTRQRDRLGVRIEARIDDVLKHGQFILGPEVEELERNLAQFAGARHAIGVSSGRDALTMAMMALGVGPGDAVFVPGFTFSASAASIAPLGAEPVFVDVDANTFNMDPSSLETAIAAVEAEGRLNPKVVMPVDLYGLPADYATISGIAARHGMRVLADAAQSFGGQVGNKHVGTLAPITATSFYPTKPLGAYGDGGAIFTEDDELAEAVKMIRTHGRQGDGDEALRIGMTGRLDTIQAAVLLVKLEAFGEELVRRRQVAAAYTEQLSGSFATPRIPDLFESAWALYTIRVADRDRVREKLARAGVGTGLFYRVALHRHPAFAQWAPEGLELPVTERLVQEVLSLPIHGDIEDREIAFVAEQLREAAG</sequence>
<accession>A0AAW9RZ46</accession>
<dbReference type="InterPro" id="IPR000653">
    <property type="entry name" value="DegT/StrS_aminotransferase"/>
</dbReference>
<dbReference type="GO" id="GO:0008483">
    <property type="term" value="F:transaminase activity"/>
    <property type="evidence" value="ECO:0007669"/>
    <property type="project" value="UniProtKB-KW"/>
</dbReference>
<dbReference type="EC" id="2.6.1.-" evidence="4"/>
<dbReference type="Proteomes" id="UP001378188">
    <property type="component" value="Unassembled WGS sequence"/>
</dbReference>
<feature type="modified residue" description="N6-(pyridoxal phosphate)lysine" evidence="2">
    <location>
        <position position="209"/>
    </location>
</feature>
<dbReference type="InterPro" id="IPR015421">
    <property type="entry name" value="PyrdxlP-dep_Trfase_major"/>
</dbReference>
<dbReference type="SUPFAM" id="SSF53383">
    <property type="entry name" value="PLP-dependent transferases"/>
    <property type="match status" value="1"/>
</dbReference>
<dbReference type="PANTHER" id="PTHR30244:SF42">
    <property type="entry name" value="UDP-2-ACETAMIDO-2-DEOXY-3-OXO-D-GLUCURONATE AMINOTRANSFERASE"/>
    <property type="match status" value="1"/>
</dbReference>
<dbReference type="InterPro" id="IPR015422">
    <property type="entry name" value="PyrdxlP-dep_Trfase_small"/>
</dbReference>
<dbReference type="Gene3D" id="3.40.640.10">
    <property type="entry name" value="Type I PLP-dependent aspartate aminotransferase-like (Major domain)"/>
    <property type="match status" value="1"/>
</dbReference>
<proteinExistence type="inferred from homology"/>
<keyword evidence="5" id="KW-1185">Reference proteome</keyword>
<dbReference type="Gene3D" id="3.90.1150.10">
    <property type="entry name" value="Aspartate Aminotransferase, domain 1"/>
    <property type="match status" value="1"/>
</dbReference>
<feature type="active site" description="Proton acceptor" evidence="1">
    <location>
        <position position="209"/>
    </location>
</feature>
<evidence type="ECO:0000256" key="2">
    <source>
        <dbReference type="PIRSR" id="PIRSR000390-2"/>
    </source>
</evidence>
<dbReference type="InterPro" id="IPR015424">
    <property type="entry name" value="PyrdxlP-dep_Trfase"/>
</dbReference>
<reference evidence="4 5" key="1">
    <citation type="submission" date="2024-02" db="EMBL/GenBank/DDBJ databases">
        <title>Genome analysis and characterization of Microbaculum marinisediminis sp. nov., isolated from marine sediment.</title>
        <authorList>
            <person name="Du Z.-J."/>
            <person name="Ye Y.-Q."/>
            <person name="Zhang Z.-R."/>
            <person name="Yuan S.-M."/>
            <person name="Zhang X.-Y."/>
        </authorList>
    </citation>
    <scope>NUCLEOTIDE SEQUENCE [LARGE SCALE GENOMIC DNA]</scope>
    <source>
        <strain evidence="4 5">SDUM1044001</strain>
    </source>
</reference>
<dbReference type="PIRSF" id="PIRSF000390">
    <property type="entry name" value="PLP_StrS"/>
    <property type="match status" value="1"/>
</dbReference>
<dbReference type="GO" id="GO:0030170">
    <property type="term" value="F:pyridoxal phosphate binding"/>
    <property type="evidence" value="ECO:0007669"/>
    <property type="project" value="TreeGrafter"/>
</dbReference>